<feature type="repeat" description="HEAT" evidence="10">
    <location>
        <begin position="415"/>
        <end position="452"/>
    </location>
</feature>
<dbReference type="SUPFAM" id="SSF56112">
    <property type="entry name" value="Protein kinase-like (PK-like)"/>
    <property type="match status" value="1"/>
</dbReference>
<dbReference type="Gene3D" id="1.25.10.10">
    <property type="entry name" value="Leucine-rich Repeat Variant"/>
    <property type="match status" value="1"/>
</dbReference>
<dbReference type="PROSITE" id="PS50077">
    <property type="entry name" value="HEAT_REPEAT"/>
    <property type="match status" value="1"/>
</dbReference>
<evidence type="ECO:0000256" key="8">
    <source>
        <dbReference type="ARBA" id="ARBA00022777"/>
    </source>
</evidence>
<feature type="repeat" description="WD" evidence="11">
    <location>
        <begin position="1299"/>
        <end position="1332"/>
    </location>
</feature>
<dbReference type="Gene3D" id="1.10.510.10">
    <property type="entry name" value="Transferase(Phosphotransferase) domain 1"/>
    <property type="match status" value="1"/>
</dbReference>
<keyword evidence="3" id="KW-0723">Serine/threonine-protein kinase</keyword>
<feature type="repeat" description="WD" evidence="11">
    <location>
        <begin position="957"/>
        <end position="989"/>
    </location>
</feature>
<evidence type="ECO:0000256" key="4">
    <source>
        <dbReference type="ARBA" id="ARBA00022574"/>
    </source>
</evidence>
<dbReference type="GO" id="GO:0005524">
    <property type="term" value="F:ATP binding"/>
    <property type="evidence" value="ECO:0007669"/>
    <property type="project" value="UniProtKB-KW"/>
</dbReference>
<dbReference type="SMART" id="SM00220">
    <property type="entry name" value="S_TKc"/>
    <property type="match status" value="1"/>
</dbReference>
<dbReference type="InterPro" id="IPR008271">
    <property type="entry name" value="Ser/Thr_kinase_AS"/>
</dbReference>
<dbReference type="EMBL" id="OU963863">
    <property type="protein sequence ID" value="CAH0384444.1"/>
    <property type="molecule type" value="Genomic_DNA"/>
</dbReference>
<evidence type="ECO:0000259" key="13">
    <source>
        <dbReference type="PROSITE" id="PS50011"/>
    </source>
</evidence>
<evidence type="ECO:0000256" key="5">
    <source>
        <dbReference type="ARBA" id="ARBA00022679"/>
    </source>
</evidence>
<keyword evidence="8" id="KW-0418">Kinase</keyword>
<dbReference type="PANTHER" id="PTHR17583:SF0">
    <property type="entry name" value="PHOSPHOINOSITIDE 3-KINASE REGULATORY SUBUNIT 4"/>
    <property type="match status" value="1"/>
</dbReference>
<dbReference type="InterPro" id="IPR036322">
    <property type="entry name" value="WD40_repeat_dom_sf"/>
</dbReference>
<evidence type="ECO:0000256" key="12">
    <source>
        <dbReference type="SAM" id="MobiDB-lite"/>
    </source>
</evidence>
<dbReference type="PROSITE" id="PS50011">
    <property type="entry name" value="PROTEIN_KINASE_DOM"/>
    <property type="match status" value="1"/>
</dbReference>
<dbReference type="FunFam" id="1.25.10.10:FF:000342">
    <property type="entry name" value="Serine/threonine-protein kinase VPS15"/>
    <property type="match status" value="1"/>
</dbReference>
<dbReference type="GO" id="GO:0005770">
    <property type="term" value="C:late endosome"/>
    <property type="evidence" value="ECO:0007669"/>
    <property type="project" value="TreeGrafter"/>
</dbReference>
<organism evidence="14 15">
    <name type="scientific">Bemisia tabaci</name>
    <name type="common">Sweetpotato whitefly</name>
    <name type="synonym">Aleurodes tabaci</name>
    <dbReference type="NCBI Taxonomy" id="7038"/>
    <lineage>
        <taxon>Eukaryota</taxon>
        <taxon>Metazoa</taxon>
        <taxon>Ecdysozoa</taxon>
        <taxon>Arthropoda</taxon>
        <taxon>Hexapoda</taxon>
        <taxon>Insecta</taxon>
        <taxon>Pterygota</taxon>
        <taxon>Neoptera</taxon>
        <taxon>Paraneoptera</taxon>
        <taxon>Hemiptera</taxon>
        <taxon>Sternorrhyncha</taxon>
        <taxon>Aleyrodoidea</taxon>
        <taxon>Aleyrodidae</taxon>
        <taxon>Aleyrodinae</taxon>
        <taxon>Bemisia</taxon>
    </lineage>
</organism>
<dbReference type="InterPro" id="IPR011009">
    <property type="entry name" value="Kinase-like_dom_sf"/>
</dbReference>
<dbReference type="InterPro" id="IPR000719">
    <property type="entry name" value="Prot_kinase_dom"/>
</dbReference>
<keyword evidence="15" id="KW-1185">Reference proteome</keyword>
<dbReference type="PROSITE" id="PS00108">
    <property type="entry name" value="PROTEIN_KINASE_ST"/>
    <property type="match status" value="1"/>
</dbReference>
<evidence type="ECO:0000256" key="10">
    <source>
        <dbReference type="PROSITE-ProRule" id="PRU00103"/>
    </source>
</evidence>
<evidence type="ECO:0000313" key="15">
    <source>
        <dbReference type="Proteomes" id="UP001152759"/>
    </source>
</evidence>
<dbReference type="PANTHER" id="PTHR17583">
    <property type="entry name" value="PHOSPHOINOSITIDE 3-KINASE REGULATORY SUBUNIT 4"/>
    <property type="match status" value="1"/>
</dbReference>
<keyword evidence="9" id="KW-0067">ATP-binding</keyword>
<comment type="subcellular location">
    <subcellularLocation>
        <location evidence="1">Cytoplasmic vesicle</location>
        <location evidence="1">Autophagosome</location>
    </subcellularLocation>
</comment>
<dbReference type="InterPro" id="IPR045162">
    <property type="entry name" value="Vps15-like"/>
</dbReference>
<gene>
    <name evidence="14" type="ORF">BEMITA_LOCUS3769</name>
</gene>
<dbReference type="GO" id="GO:0045324">
    <property type="term" value="P:late endosome to vacuole transport"/>
    <property type="evidence" value="ECO:0007669"/>
    <property type="project" value="InterPro"/>
</dbReference>
<keyword evidence="7" id="KW-0547">Nucleotide-binding</keyword>
<feature type="compositionally biased region" description="Polar residues" evidence="12">
    <location>
        <begin position="747"/>
        <end position="756"/>
    </location>
</feature>
<evidence type="ECO:0000256" key="6">
    <source>
        <dbReference type="ARBA" id="ARBA00022737"/>
    </source>
</evidence>
<dbReference type="FunFam" id="1.10.510.10:FF:000497">
    <property type="entry name" value="Phosphoinositide 3-kinase regulatory subunit"/>
    <property type="match status" value="1"/>
</dbReference>
<evidence type="ECO:0000313" key="14">
    <source>
        <dbReference type="EMBL" id="CAH0384444.1"/>
    </source>
</evidence>
<dbReference type="PROSITE" id="PS50294">
    <property type="entry name" value="WD_REPEATS_REGION"/>
    <property type="match status" value="2"/>
</dbReference>
<keyword evidence="5" id="KW-0808">Transferase</keyword>
<dbReference type="GO" id="GO:0016236">
    <property type="term" value="P:macroautophagy"/>
    <property type="evidence" value="ECO:0007669"/>
    <property type="project" value="InterPro"/>
</dbReference>
<evidence type="ECO:0000256" key="2">
    <source>
        <dbReference type="ARBA" id="ARBA00012513"/>
    </source>
</evidence>
<dbReference type="GO" id="GO:0034272">
    <property type="term" value="C:phosphatidylinositol 3-kinase complex, class III, type II"/>
    <property type="evidence" value="ECO:0007669"/>
    <property type="project" value="TreeGrafter"/>
</dbReference>
<dbReference type="Pfam" id="PF00400">
    <property type="entry name" value="WD40"/>
    <property type="match status" value="2"/>
</dbReference>
<protein>
    <recommendedName>
        <fullName evidence="2">non-specific serine/threonine protein kinase</fullName>
        <ecNumber evidence="2">2.7.11.1</ecNumber>
    </recommendedName>
</protein>
<dbReference type="InterPro" id="IPR001680">
    <property type="entry name" value="WD40_rpt"/>
</dbReference>
<keyword evidence="6" id="KW-0677">Repeat</keyword>
<accession>A0A9P0EYK5</accession>
<dbReference type="Proteomes" id="UP001152759">
    <property type="component" value="Chromosome 2"/>
</dbReference>
<dbReference type="SMART" id="SM00320">
    <property type="entry name" value="WD40"/>
    <property type="match status" value="5"/>
</dbReference>
<evidence type="ECO:0000256" key="9">
    <source>
        <dbReference type="ARBA" id="ARBA00022840"/>
    </source>
</evidence>
<dbReference type="InterPro" id="IPR021133">
    <property type="entry name" value="HEAT_type_2"/>
</dbReference>
<dbReference type="Pfam" id="PF22956">
    <property type="entry name" value="VPS15-like_hel"/>
    <property type="match status" value="1"/>
</dbReference>
<evidence type="ECO:0000256" key="11">
    <source>
        <dbReference type="PROSITE-ProRule" id="PRU00221"/>
    </source>
</evidence>
<keyword evidence="4 11" id="KW-0853">WD repeat</keyword>
<dbReference type="Gene3D" id="2.130.10.10">
    <property type="entry name" value="YVTN repeat-like/Quinoprotein amine dehydrogenase"/>
    <property type="match status" value="2"/>
</dbReference>
<dbReference type="PROSITE" id="PS50082">
    <property type="entry name" value="WD_REPEATS_2"/>
    <property type="match status" value="2"/>
</dbReference>
<dbReference type="InterPro" id="IPR055231">
    <property type="entry name" value="2AA_helical"/>
</dbReference>
<proteinExistence type="predicted"/>
<dbReference type="InterPro" id="IPR016024">
    <property type="entry name" value="ARM-type_fold"/>
</dbReference>
<dbReference type="GO" id="GO:0004674">
    <property type="term" value="F:protein serine/threonine kinase activity"/>
    <property type="evidence" value="ECO:0007669"/>
    <property type="project" value="UniProtKB-KW"/>
</dbReference>
<feature type="domain" description="Protein kinase" evidence="13">
    <location>
        <begin position="26"/>
        <end position="315"/>
    </location>
</feature>
<dbReference type="GO" id="GO:0034271">
    <property type="term" value="C:phosphatidylinositol 3-kinase complex, class III, type I"/>
    <property type="evidence" value="ECO:0007669"/>
    <property type="project" value="TreeGrafter"/>
</dbReference>
<dbReference type="InterPro" id="IPR015943">
    <property type="entry name" value="WD40/YVTN_repeat-like_dom_sf"/>
</dbReference>
<feature type="region of interest" description="Disordered" evidence="12">
    <location>
        <begin position="1273"/>
        <end position="1302"/>
    </location>
</feature>
<reference evidence="14" key="1">
    <citation type="submission" date="2021-12" db="EMBL/GenBank/DDBJ databases">
        <authorList>
            <person name="King R."/>
        </authorList>
    </citation>
    <scope>NUCLEOTIDE SEQUENCE</scope>
</reference>
<dbReference type="GO" id="GO:0071561">
    <property type="term" value="C:nucleus-vacuole junction"/>
    <property type="evidence" value="ECO:0007669"/>
    <property type="project" value="TreeGrafter"/>
</dbReference>
<dbReference type="EC" id="2.7.11.1" evidence="2"/>
<dbReference type="CDD" id="cd13980">
    <property type="entry name" value="STKc_Vps15"/>
    <property type="match status" value="1"/>
</dbReference>
<dbReference type="GO" id="GO:0005776">
    <property type="term" value="C:autophagosome"/>
    <property type="evidence" value="ECO:0007669"/>
    <property type="project" value="UniProtKB-SubCell"/>
</dbReference>
<dbReference type="GO" id="GO:0006623">
    <property type="term" value="P:protein targeting to vacuole"/>
    <property type="evidence" value="ECO:0007669"/>
    <property type="project" value="TreeGrafter"/>
</dbReference>
<dbReference type="Pfam" id="PF00069">
    <property type="entry name" value="Pkinase"/>
    <property type="match status" value="1"/>
</dbReference>
<sequence length="1332" mass="148704">MGNQLVGIAPSQIFPVEHYFTDLASLQFDINLGSTRFFKVARAKSQEGLIVVKVFAIHDPSLPLASYRNRIEEVRIKLASAVNCLAFQRTMLTEKAGYLMREYVKYSLYDRISTRPFLVPIEKKWIAFQILYALHQCHKVGVCHGDIKLENILVTSWHWVLLSDFASYKPTFLPDDNPADFSYFFDTSRRRTCYIAPERFLRSMGGAETGGQLLFTEENVSSSDLTPAMDIFSTGCALAELFSDGAQPTFDLSQLLSYRAGDLSLDPIINKLEDPAAKELVRAMLHMDPSQRCSAEHYLDQERGRLFPEYFYSFLQSYMLIFSSTSPILSPDEKIERLKKDVKNIVNLLKVAEGENVNSSPADMKGTGPDSLVLITSLVTSCIRGLHLSTSKLQALDVLLELSHHVAAETILDRIIPYVFHLVNDPCPRVRVSAILTLNKSLALVESPPLSDVNIFPEYVLPGLSSVARDEAVIVRTAYAETIAQFAETALRYLERCHTNLLPNETTRHNYESEYATLHEMIQLAVATLLTDSQNIVKQTLIENGITKLCAFFGKQKANDIILSHMITFLNDKGDRQLRGSFFDCIVGVASYIGIQSSPILCPLLQQGLTDAEEFVVVKAINAMTALTKLNLLYKTHQYELIGDTACFLVHPNLWIRLAVVSFISALGRSLNMVDVQCKVVSAMNPYLRHSIIQVDREVLVLNALKSPIPRSIYNSILKCSQIDMFLETLRERQKARQLASSGHIPSPSSTNQSRNLSSCKHLFRNLAAEGMTEDVEDMLVSMDKHLDKIHRHTVEQKNQNTGVIDLINVPHPQLRSISLSRLDPKTDSSSISFPRKRVVDDYSSTMNEEWQHMFGIADMSLKPNSTLSSISPSELSSAESQLPPRSLDFDYSLPERSYIQYRCAPCRLELRHLIARRQELHLVSCRNQESGHVNDSWNTVTPPPGYRLRGTLVAHLYEHKASVNRMVTFPNSPLFASCSADGSIRLWDAVKMEGRNIANRSRQVFNSHYGPLVGLSLCHHGHSLATTSLSGSVVVIKVDPHSSKMSILQSRQLDMQEEGSAVDIAQFDSGSQSVLVYATMYGSIIGWDLRAPGVAWKLENDLKQGVITTMCVDSKQCCLTLGTSSGYHTCWDLRFRLPVATVTHPANARVRRMIKHPLHSSWIISAVQSNNEVSMWNLESGFRQAVLWASTAPPLSNSQMNPHSVCTLLAPNFTQSPFLLTGGSDQRVRYWGLDNLSDSYLAIPAASDVPGQTNLSYKCRFIDGTNVVQETPIKPRTSSTSKGTNIEEAPRAGPDYPPAGHQDAITDMVMVQASQCLLVTGSRDGVIKVWK</sequence>
<evidence type="ECO:0000256" key="3">
    <source>
        <dbReference type="ARBA" id="ARBA00022527"/>
    </source>
</evidence>
<evidence type="ECO:0000256" key="1">
    <source>
        <dbReference type="ARBA" id="ARBA00004419"/>
    </source>
</evidence>
<dbReference type="SUPFAM" id="SSF48371">
    <property type="entry name" value="ARM repeat"/>
    <property type="match status" value="1"/>
</dbReference>
<dbReference type="KEGG" id="btab:109043558"/>
<evidence type="ECO:0000256" key="7">
    <source>
        <dbReference type="ARBA" id="ARBA00022741"/>
    </source>
</evidence>
<feature type="region of interest" description="Disordered" evidence="12">
    <location>
        <begin position="737"/>
        <end position="756"/>
    </location>
</feature>
<dbReference type="InterPro" id="IPR011989">
    <property type="entry name" value="ARM-like"/>
</dbReference>
<dbReference type="SUPFAM" id="SSF50978">
    <property type="entry name" value="WD40 repeat-like"/>
    <property type="match status" value="1"/>
</dbReference>
<name>A0A9P0EYK5_BEMTA</name>